<evidence type="ECO:0000313" key="2">
    <source>
        <dbReference type="EMBL" id="CAF3679618.1"/>
    </source>
</evidence>
<sequence length="224" mass="25448">MHTKNTSHLNRDIVTTEHPQSSAHSAHQQPVMFAIRIVFLVSRLKFVEARDQDPFPARLRTATRVIPATIVAQPVIDLVTVHQGYAVSTGGWWRFWLTLSPKPEDNDFNFNKEIFRVYRTAQPNTVPIYAFHSEANGLKHNVLQQSPNNDESGPNFTDDGIMCYAFSGPDDAPGLIPIYQFWAEASYYNDIPGRRYLLSPDKEPEEGAGWEFDKVAFYAFSLAE</sequence>
<evidence type="ECO:0000256" key="1">
    <source>
        <dbReference type="SAM" id="MobiDB-lite"/>
    </source>
</evidence>
<name>A0A818TM88_9BILA</name>
<proteinExistence type="predicted"/>
<dbReference type="AlphaFoldDB" id="A0A818TM88"/>
<dbReference type="EMBL" id="CAJOBB010000439">
    <property type="protein sequence ID" value="CAF3679618.1"/>
    <property type="molecule type" value="Genomic_DNA"/>
</dbReference>
<protein>
    <submittedName>
        <fullName evidence="2">Uncharacterized protein</fullName>
    </submittedName>
</protein>
<dbReference type="Proteomes" id="UP000663868">
    <property type="component" value="Unassembled WGS sequence"/>
</dbReference>
<accession>A0A818TM88</accession>
<evidence type="ECO:0000313" key="3">
    <source>
        <dbReference type="Proteomes" id="UP000663868"/>
    </source>
</evidence>
<comment type="caution">
    <text evidence="2">The sequence shown here is derived from an EMBL/GenBank/DDBJ whole genome shotgun (WGS) entry which is preliminary data.</text>
</comment>
<gene>
    <name evidence="2" type="ORF">KXQ929_LOCUS9577</name>
</gene>
<feature type="region of interest" description="Disordered" evidence="1">
    <location>
        <begin position="1"/>
        <end position="25"/>
    </location>
</feature>
<reference evidence="2" key="1">
    <citation type="submission" date="2021-02" db="EMBL/GenBank/DDBJ databases">
        <authorList>
            <person name="Nowell W R."/>
        </authorList>
    </citation>
    <scope>NUCLEOTIDE SEQUENCE</scope>
</reference>
<organism evidence="2 3">
    <name type="scientific">Adineta steineri</name>
    <dbReference type="NCBI Taxonomy" id="433720"/>
    <lineage>
        <taxon>Eukaryota</taxon>
        <taxon>Metazoa</taxon>
        <taxon>Spiralia</taxon>
        <taxon>Gnathifera</taxon>
        <taxon>Rotifera</taxon>
        <taxon>Eurotatoria</taxon>
        <taxon>Bdelloidea</taxon>
        <taxon>Adinetida</taxon>
        <taxon>Adinetidae</taxon>
        <taxon>Adineta</taxon>
    </lineage>
</organism>